<comment type="caution">
    <text evidence="2">The sequence shown here is derived from an EMBL/GenBank/DDBJ whole genome shotgun (WGS) entry which is preliminary data.</text>
</comment>
<dbReference type="EMBL" id="BAAANN010000010">
    <property type="protein sequence ID" value="GAA1957018.1"/>
    <property type="molecule type" value="Genomic_DNA"/>
</dbReference>
<gene>
    <name evidence="2" type="ORF">GCM10009754_28820</name>
</gene>
<evidence type="ECO:0000313" key="2">
    <source>
        <dbReference type="EMBL" id="GAA1957018.1"/>
    </source>
</evidence>
<organism evidence="2 3">
    <name type="scientific">Amycolatopsis minnesotensis</name>
    <dbReference type="NCBI Taxonomy" id="337894"/>
    <lineage>
        <taxon>Bacteria</taxon>
        <taxon>Bacillati</taxon>
        <taxon>Actinomycetota</taxon>
        <taxon>Actinomycetes</taxon>
        <taxon>Pseudonocardiales</taxon>
        <taxon>Pseudonocardiaceae</taxon>
        <taxon>Amycolatopsis</taxon>
    </lineage>
</organism>
<name>A0ABN2QRB3_9PSEU</name>
<proteinExistence type="predicted"/>
<keyword evidence="3" id="KW-1185">Reference proteome</keyword>
<protein>
    <submittedName>
        <fullName evidence="2">Uncharacterized protein</fullName>
    </submittedName>
</protein>
<reference evidence="2 3" key="1">
    <citation type="journal article" date="2019" name="Int. J. Syst. Evol. Microbiol.">
        <title>The Global Catalogue of Microorganisms (GCM) 10K type strain sequencing project: providing services to taxonomists for standard genome sequencing and annotation.</title>
        <authorList>
            <consortium name="The Broad Institute Genomics Platform"/>
            <consortium name="The Broad Institute Genome Sequencing Center for Infectious Disease"/>
            <person name="Wu L."/>
            <person name="Ma J."/>
        </authorList>
    </citation>
    <scope>NUCLEOTIDE SEQUENCE [LARGE SCALE GENOMIC DNA]</scope>
    <source>
        <strain evidence="2 3">JCM 14545</strain>
    </source>
</reference>
<accession>A0ABN2QRB3</accession>
<dbReference type="Proteomes" id="UP001501116">
    <property type="component" value="Unassembled WGS sequence"/>
</dbReference>
<evidence type="ECO:0000313" key="3">
    <source>
        <dbReference type="Proteomes" id="UP001501116"/>
    </source>
</evidence>
<feature type="region of interest" description="Disordered" evidence="1">
    <location>
        <begin position="41"/>
        <end position="62"/>
    </location>
</feature>
<evidence type="ECO:0000256" key="1">
    <source>
        <dbReference type="SAM" id="MobiDB-lite"/>
    </source>
</evidence>
<sequence>MAGTSRVQQMFLDHKICFGDTDCISISDSLVQKHLLDRTQGLRSGWGDNAADPSGNLRREGE</sequence>